<dbReference type="PANTHER" id="PTHR40079">
    <property type="entry name" value="MANNAN ENDO-1,4-BETA-MANNOSIDASE E-RELATED"/>
    <property type="match status" value="1"/>
</dbReference>
<dbReference type="GO" id="GO:0016787">
    <property type="term" value="F:hydrolase activity"/>
    <property type="evidence" value="ECO:0007669"/>
    <property type="project" value="UniProtKB-KW"/>
</dbReference>
<feature type="active site" description="Proton donor" evidence="4">
    <location>
        <position position="222"/>
    </location>
</feature>
<protein>
    <submittedName>
        <fullName evidence="6">Glycosyl hydrolase</fullName>
    </submittedName>
</protein>
<dbReference type="RefSeq" id="WP_269884458.1">
    <property type="nucleotide sequence ID" value="NZ_JAQAGZ010000020.1"/>
</dbReference>
<dbReference type="InterPro" id="IPR000805">
    <property type="entry name" value="Glyco_hydro_26"/>
</dbReference>
<dbReference type="InterPro" id="IPR022790">
    <property type="entry name" value="GH26_dom"/>
</dbReference>
<dbReference type="Pfam" id="PF02156">
    <property type="entry name" value="Glyco_hydro_26"/>
    <property type="match status" value="1"/>
</dbReference>
<evidence type="ECO:0000259" key="5">
    <source>
        <dbReference type="PROSITE" id="PS51764"/>
    </source>
</evidence>
<evidence type="ECO:0000313" key="6">
    <source>
        <dbReference type="EMBL" id="MCZ8515926.1"/>
    </source>
</evidence>
<feature type="active site" description="Nucleophile" evidence="4">
    <location>
        <position position="322"/>
    </location>
</feature>
<reference evidence="6 7" key="1">
    <citation type="submission" date="2022-12" db="EMBL/GenBank/DDBJ databases">
        <title>Draft genome sequence of Paenibacillus sp. dW9.</title>
        <authorList>
            <person name="Choi E.-W."/>
            <person name="Kim D.-U."/>
        </authorList>
    </citation>
    <scope>NUCLEOTIDE SEQUENCE [LARGE SCALE GENOMIC DNA]</scope>
    <source>
        <strain evidence="7">dW9</strain>
    </source>
</reference>
<evidence type="ECO:0000256" key="2">
    <source>
        <dbReference type="ARBA" id="ARBA00022801"/>
    </source>
</evidence>
<dbReference type="PROSITE" id="PS51764">
    <property type="entry name" value="GH26"/>
    <property type="match status" value="1"/>
</dbReference>
<gene>
    <name evidence="6" type="ORF">O9H85_26710</name>
</gene>
<name>A0ABT4QGC6_9BACL</name>
<dbReference type="InterPro" id="IPR017853">
    <property type="entry name" value="GH"/>
</dbReference>
<keyword evidence="7" id="KW-1185">Reference proteome</keyword>
<evidence type="ECO:0000256" key="1">
    <source>
        <dbReference type="ARBA" id="ARBA00007754"/>
    </source>
</evidence>
<keyword evidence="2 4" id="KW-0378">Hydrolase</keyword>
<organism evidence="6 7">
    <name type="scientific">Paenibacillus gyeongsangnamensis</name>
    <dbReference type="NCBI Taxonomy" id="3388067"/>
    <lineage>
        <taxon>Bacteria</taxon>
        <taxon>Bacillati</taxon>
        <taxon>Bacillota</taxon>
        <taxon>Bacilli</taxon>
        <taxon>Bacillales</taxon>
        <taxon>Paenibacillaceae</taxon>
        <taxon>Paenibacillus</taxon>
    </lineage>
</organism>
<dbReference type="EMBL" id="JAQAGZ010000020">
    <property type="protein sequence ID" value="MCZ8515926.1"/>
    <property type="molecule type" value="Genomic_DNA"/>
</dbReference>
<proteinExistence type="inferred from homology"/>
<dbReference type="PANTHER" id="PTHR40079:SF4">
    <property type="entry name" value="GH26 DOMAIN-CONTAINING PROTEIN-RELATED"/>
    <property type="match status" value="1"/>
</dbReference>
<sequence length="502" mass="56654">MSKRKRMLRLGGVVIGFTAACFILMQYAVNRQPQPEALPQPMPEQQASVIDYWDMQAAAAEQMGQSAVAQDYRGRIASFKAGPAPEETRTEGLPEIPAALYIRTPLPSVHEPAKYEPVSGTYLGMLGADKRVGYDVAKIEGVYGRRHALYLSYVGWRKLQTDTNTYFPERTAARVNQLGGALQIGWEPRYGLDDVLDDEYVRRFAREAKASGIPIFLRYASEMNGAWVPWHGNPAKYIEKFRLIHDIMAEEAPNVAMVWSPNFSPVDTIDDYYPGDAYVDWVGFSLYATPVSGGKEDLNGSIIDRFAPLYVKYKHKPIMISEGAIAHTVLETDKSYGSWAESQLGYMYGLLPRMFPQVKAITYFNFSRSQALRTHMEYVYDLGENIYTDGLYRRLITSRWFLDTIQEGASPVDYTYPPMDKAYVPSGKQTVMVYMKPQEGLAPFAVALYQGDRRLGIRYEMPWEFETNLTLEQASIPVRAVAYHRDMTPAAAASFQPAPGLK</sequence>
<feature type="domain" description="GH26" evidence="5">
    <location>
        <begin position="97"/>
        <end position="383"/>
    </location>
</feature>
<evidence type="ECO:0000256" key="3">
    <source>
        <dbReference type="ARBA" id="ARBA00023295"/>
    </source>
</evidence>
<evidence type="ECO:0000256" key="4">
    <source>
        <dbReference type="PROSITE-ProRule" id="PRU01100"/>
    </source>
</evidence>
<dbReference type="SUPFAM" id="SSF51445">
    <property type="entry name" value="(Trans)glycosidases"/>
    <property type="match status" value="1"/>
</dbReference>
<comment type="caution">
    <text evidence="6">The sequence shown here is derived from an EMBL/GenBank/DDBJ whole genome shotgun (WGS) entry which is preliminary data.</text>
</comment>
<comment type="similarity">
    <text evidence="1 4">Belongs to the glycosyl hydrolase 26 family.</text>
</comment>
<dbReference type="PROSITE" id="PS51257">
    <property type="entry name" value="PROKAR_LIPOPROTEIN"/>
    <property type="match status" value="1"/>
</dbReference>
<accession>A0ABT4QGC6</accession>
<evidence type="ECO:0000313" key="7">
    <source>
        <dbReference type="Proteomes" id="UP001527882"/>
    </source>
</evidence>
<keyword evidence="3 4" id="KW-0326">Glycosidase</keyword>
<dbReference type="Gene3D" id="3.20.20.80">
    <property type="entry name" value="Glycosidases"/>
    <property type="match status" value="1"/>
</dbReference>
<dbReference type="Proteomes" id="UP001527882">
    <property type="component" value="Unassembled WGS sequence"/>
</dbReference>